<comment type="caution">
    <text evidence="2">The sequence shown here is derived from an EMBL/GenBank/DDBJ whole genome shotgun (WGS) entry which is preliminary data.</text>
</comment>
<keyword evidence="3" id="KW-1185">Reference proteome</keyword>
<keyword evidence="1" id="KW-1133">Transmembrane helix</keyword>
<gene>
    <name evidence="2" type="ORF">GCM10009767_10710</name>
</gene>
<feature type="transmembrane region" description="Helical" evidence="1">
    <location>
        <begin position="42"/>
        <end position="60"/>
    </location>
</feature>
<dbReference type="Proteomes" id="UP001501204">
    <property type="component" value="Unassembled WGS sequence"/>
</dbReference>
<dbReference type="EMBL" id="BAAAOA010000012">
    <property type="protein sequence ID" value="GAA1753507.1"/>
    <property type="molecule type" value="Genomic_DNA"/>
</dbReference>
<sequence length="205" mass="21212">MEQHGPVRPGARWVRGWLAAFLSTVCAGLSHYIADASAPDPALLMCALAAAGVVCGLLAGRRMGPARMAAAVALSQGVYHALFSVPSFRSAAAPGEAMTSHVHHGAAMVPGAPLTSGAEAPSGMLAAHVLAGILTFWVLQHGERSWWALVDALRTEVGVVLALVLPLIPAARPPRRAGEFFLPVGEDTGWVRGAISRRGPPAPVV</sequence>
<keyword evidence="1" id="KW-0472">Membrane</keyword>
<accession>A0ABN2KDD6</accession>
<evidence type="ECO:0000256" key="1">
    <source>
        <dbReference type="SAM" id="Phobius"/>
    </source>
</evidence>
<protein>
    <recommendedName>
        <fullName evidence="4">MFS transporter</fullName>
    </recommendedName>
</protein>
<feature type="transmembrane region" description="Helical" evidence="1">
    <location>
        <begin position="12"/>
        <end position="30"/>
    </location>
</feature>
<proteinExistence type="predicted"/>
<reference evidence="2 3" key="1">
    <citation type="journal article" date="2019" name="Int. J. Syst. Evol. Microbiol.">
        <title>The Global Catalogue of Microorganisms (GCM) 10K type strain sequencing project: providing services to taxonomists for standard genome sequencing and annotation.</title>
        <authorList>
            <consortium name="The Broad Institute Genomics Platform"/>
            <consortium name="The Broad Institute Genome Sequencing Center for Infectious Disease"/>
            <person name="Wu L."/>
            <person name="Ma J."/>
        </authorList>
    </citation>
    <scope>NUCLEOTIDE SEQUENCE [LARGE SCALE GENOMIC DNA]</scope>
    <source>
        <strain evidence="2 3">JCM 14735</strain>
    </source>
</reference>
<evidence type="ECO:0000313" key="2">
    <source>
        <dbReference type="EMBL" id="GAA1753507.1"/>
    </source>
</evidence>
<evidence type="ECO:0000313" key="3">
    <source>
        <dbReference type="Proteomes" id="UP001501204"/>
    </source>
</evidence>
<organism evidence="2 3">
    <name type="scientific">Kocuria aegyptia</name>
    <dbReference type="NCBI Taxonomy" id="330943"/>
    <lineage>
        <taxon>Bacteria</taxon>
        <taxon>Bacillati</taxon>
        <taxon>Actinomycetota</taxon>
        <taxon>Actinomycetes</taxon>
        <taxon>Micrococcales</taxon>
        <taxon>Micrococcaceae</taxon>
        <taxon>Kocuria</taxon>
    </lineage>
</organism>
<evidence type="ECO:0008006" key="4">
    <source>
        <dbReference type="Google" id="ProtNLM"/>
    </source>
</evidence>
<name>A0ABN2KDD6_9MICC</name>
<keyword evidence="1" id="KW-0812">Transmembrane</keyword>
<dbReference type="RefSeq" id="WP_344120478.1">
    <property type="nucleotide sequence ID" value="NZ_BAAAOA010000012.1"/>
</dbReference>